<evidence type="ECO:0000256" key="1">
    <source>
        <dbReference type="ARBA" id="ARBA00004604"/>
    </source>
</evidence>
<keyword evidence="3" id="KW-0698">rRNA processing</keyword>
<comment type="subcellular location">
    <subcellularLocation>
        <location evidence="1">Nucleus</location>
        <location evidence="1">Nucleolus</location>
    </subcellularLocation>
</comment>
<dbReference type="InterPro" id="IPR003107">
    <property type="entry name" value="HAT"/>
</dbReference>
<evidence type="ECO:0000256" key="3">
    <source>
        <dbReference type="ARBA" id="ARBA00022552"/>
    </source>
</evidence>
<name>A0ABM1BFL8_LIMPO</name>
<evidence type="ECO:0000259" key="6">
    <source>
        <dbReference type="Pfam" id="PF08640"/>
    </source>
</evidence>
<dbReference type="InterPro" id="IPR011990">
    <property type="entry name" value="TPR-like_helical_dom_sf"/>
</dbReference>
<dbReference type="PANTHER" id="PTHR23271:SF1">
    <property type="entry name" value="U3 SMALL NUCLEOLAR RNA-ASSOCIATED PROTEIN 6 HOMOLOG"/>
    <property type="match status" value="1"/>
</dbReference>
<accession>A0ABM1BFL8</accession>
<dbReference type="PANTHER" id="PTHR23271">
    <property type="entry name" value="HEPATOCELLULAR CARCINOMA-ASSOCIATED ANTIGEN 66"/>
    <property type="match status" value="1"/>
</dbReference>
<dbReference type="SUPFAM" id="SSF48452">
    <property type="entry name" value="TPR-like"/>
    <property type="match status" value="2"/>
</dbReference>
<evidence type="ECO:0000313" key="9">
    <source>
        <dbReference type="RefSeq" id="XP_013781018.1"/>
    </source>
</evidence>
<dbReference type="Proteomes" id="UP000694941">
    <property type="component" value="Unplaced"/>
</dbReference>
<dbReference type="SMART" id="SM00386">
    <property type="entry name" value="HAT"/>
    <property type="match status" value="6"/>
</dbReference>
<keyword evidence="8" id="KW-1185">Reference proteome</keyword>
<evidence type="ECO:0000313" key="8">
    <source>
        <dbReference type="Proteomes" id="UP000694941"/>
    </source>
</evidence>
<protein>
    <submittedName>
        <fullName evidence="9">U3 small nucleolar RNA-associated protein 6 homolog</fullName>
    </submittedName>
</protein>
<gene>
    <name evidence="9" type="primary">LOC106465347</name>
</gene>
<reference evidence="9" key="1">
    <citation type="submission" date="2025-08" db="UniProtKB">
        <authorList>
            <consortium name="RefSeq"/>
        </authorList>
    </citation>
    <scope>IDENTIFICATION</scope>
    <source>
        <tissue evidence="9">Muscle</tissue>
    </source>
</reference>
<dbReference type="Gene3D" id="1.25.40.10">
    <property type="entry name" value="Tetratricopeptide repeat domain"/>
    <property type="match status" value="3"/>
</dbReference>
<dbReference type="InterPro" id="IPR056907">
    <property type="entry name" value="UTP6_C"/>
</dbReference>
<proteinExistence type="inferred from homology"/>
<evidence type="ECO:0000256" key="5">
    <source>
        <dbReference type="ARBA" id="ARBA00023242"/>
    </source>
</evidence>
<dbReference type="InterPro" id="IPR013949">
    <property type="entry name" value="Utp6"/>
</dbReference>
<feature type="domain" description="U3 small nucleolar RNA-associated protein 6 homolog C-terminal" evidence="7">
    <location>
        <begin position="304"/>
        <end position="572"/>
    </location>
</feature>
<evidence type="ECO:0000256" key="2">
    <source>
        <dbReference type="ARBA" id="ARBA00010734"/>
    </source>
</evidence>
<keyword evidence="4" id="KW-0677">Repeat</keyword>
<evidence type="ECO:0000259" key="7">
    <source>
        <dbReference type="Pfam" id="PF24892"/>
    </source>
</evidence>
<dbReference type="GeneID" id="106465347"/>
<organism evidence="8 9">
    <name type="scientific">Limulus polyphemus</name>
    <name type="common">Atlantic horseshoe crab</name>
    <dbReference type="NCBI Taxonomy" id="6850"/>
    <lineage>
        <taxon>Eukaryota</taxon>
        <taxon>Metazoa</taxon>
        <taxon>Ecdysozoa</taxon>
        <taxon>Arthropoda</taxon>
        <taxon>Chelicerata</taxon>
        <taxon>Merostomata</taxon>
        <taxon>Xiphosura</taxon>
        <taxon>Limulidae</taxon>
        <taxon>Limulus</taxon>
    </lineage>
</organism>
<keyword evidence="5" id="KW-0539">Nucleus</keyword>
<dbReference type="Pfam" id="PF08640">
    <property type="entry name" value="U3_assoc_6"/>
    <property type="match status" value="1"/>
</dbReference>
<feature type="domain" description="U3 small nucleolar RNA-associated protein 6 N-terminal" evidence="6">
    <location>
        <begin position="9"/>
        <end position="88"/>
    </location>
</feature>
<comment type="similarity">
    <text evidence="2">Belongs to the UTP6 family.</text>
</comment>
<dbReference type="RefSeq" id="XP_013781018.1">
    <property type="nucleotide sequence ID" value="XM_013925564.2"/>
</dbReference>
<evidence type="ECO:0000256" key="4">
    <source>
        <dbReference type="ARBA" id="ARBA00022737"/>
    </source>
</evidence>
<dbReference type="InterPro" id="IPR055347">
    <property type="entry name" value="UTP6_N"/>
</dbReference>
<dbReference type="Pfam" id="PF24892">
    <property type="entry name" value="UTP6_C"/>
    <property type="match status" value="1"/>
</dbReference>
<sequence>MAEFVQRHVERIIPELEQMERIGLFTRGEIKKIIRKRRAMEYRLQSRLKTKENYLKYIQYEIKLLSLIRKRREKMNCFYKKKEIDNAIAVRITKLFKAAIYRFQSDVKLWLSHIEFCKRMKWNFSISGMFSRMLQVHNKNPAIWLSAAKWELEENNAPENARSLLQRAIRFHPDVQLLWQEYYRMELMYTDQIRKRREILGVKDTSDVKDAVFQGKIAMVVFNQATETIPDVEFALSFLPICCEFDFTEEHENQIINHVQSRHVDKEIVWHVMAKRILEKKKVSSHVDESLPKHKAAKQLETEAFSIYEKGLQNIHTKKMWSLYLQTALERLQKSKSEKSLKKKIGKIFELMKRASEEDLLAQDLYLEWARLLNTFDKVEEAKELSIRVAQKWSTNTDVWLFCIQLHVQSKTVKETVSTLFNDAIKKVPDKDALPIWKLGVEWTTVACPEKLKDLLENGIGVNCPVISLPMKELYLEIVSLKDGIASARCLYGRLKNIRPLSLGFFRKMISIENAQLKPPIKHLRTYFEDALLDFGEIDVDLWIDYIRLELSHAKGKPENCGKIYWRAVKKLTPEKADDFVNQFTMLQTGHDISQPEYAD</sequence>